<dbReference type="Proteomes" id="UP001180489">
    <property type="component" value="Unassembled WGS sequence"/>
</dbReference>
<keyword evidence="2" id="KW-1185">Reference proteome</keyword>
<reference evidence="1" key="1">
    <citation type="submission" date="2024-05" db="EMBL/GenBank/DDBJ databases">
        <title>30 novel species of actinomycetes from the DSMZ collection.</title>
        <authorList>
            <person name="Nouioui I."/>
        </authorList>
    </citation>
    <scope>NUCLEOTIDE SEQUENCE</scope>
    <source>
        <strain evidence="1">DSM 41014</strain>
    </source>
</reference>
<organism evidence="1 2">
    <name type="scientific">Streptomyces hintoniae</name>
    <dbReference type="NCBI Taxonomy" id="3075521"/>
    <lineage>
        <taxon>Bacteria</taxon>
        <taxon>Bacillati</taxon>
        <taxon>Actinomycetota</taxon>
        <taxon>Actinomycetes</taxon>
        <taxon>Kitasatosporales</taxon>
        <taxon>Streptomycetaceae</taxon>
        <taxon>Streptomyces</taxon>
    </lineage>
</organism>
<sequence length="227" mass="25017">MVFGRNKDVDEPAVPVVPWADAWEFAITDEERPITEQRRHVVLGARAVRVPHGRAALKVNAPCAFFAPQSPQDSTEALRLYEDAEGRNLLCAVDDPVDANGARDYTVRDGQGHVVGTVRRMPPLKHALKPTWRFRQPGRPEIVSSAEWAKGGVTEMVQKGAGKLLLGAVQAVADMGAEGGDQAARSRVVEWRADGETVMTSDAHRRFLIRAAWLDRRVAFAYAMLRA</sequence>
<evidence type="ECO:0000313" key="1">
    <source>
        <dbReference type="EMBL" id="MDT0475407.1"/>
    </source>
</evidence>
<accession>A0ABU2URG7</accession>
<comment type="caution">
    <text evidence="1">The sequence shown here is derived from an EMBL/GenBank/DDBJ whole genome shotgun (WGS) entry which is preliminary data.</text>
</comment>
<proteinExistence type="predicted"/>
<protein>
    <submittedName>
        <fullName evidence="1">Uncharacterized protein</fullName>
    </submittedName>
</protein>
<dbReference type="EMBL" id="JAVRFF010000030">
    <property type="protein sequence ID" value="MDT0475407.1"/>
    <property type="molecule type" value="Genomic_DNA"/>
</dbReference>
<dbReference type="RefSeq" id="WP_311636448.1">
    <property type="nucleotide sequence ID" value="NZ_JAVRFF010000030.1"/>
</dbReference>
<gene>
    <name evidence="1" type="ORF">RM863_25090</name>
</gene>
<evidence type="ECO:0000313" key="2">
    <source>
        <dbReference type="Proteomes" id="UP001180489"/>
    </source>
</evidence>
<name>A0ABU2URG7_9ACTN</name>